<evidence type="ECO:0000256" key="1">
    <source>
        <dbReference type="SAM" id="Phobius"/>
    </source>
</evidence>
<dbReference type="EMBL" id="QZWG01000011">
    <property type="protein sequence ID" value="RZB79798.1"/>
    <property type="molecule type" value="Genomic_DNA"/>
</dbReference>
<keyword evidence="3" id="KW-1185">Reference proteome</keyword>
<evidence type="ECO:0000313" key="3">
    <source>
        <dbReference type="Proteomes" id="UP000289340"/>
    </source>
</evidence>
<evidence type="ECO:0000313" key="2">
    <source>
        <dbReference type="EMBL" id="RZB79798.1"/>
    </source>
</evidence>
<feature type="transmembrane region" description="Helical" evidence="1">
    <location>
        <begin position="64"/>
        <end position="83"/>
    </location>
</feature>
<proteinExistence type="predicted"/>
<keyword evidence="1" id="KW-0472">Membrane</keyword>
<organism evidence="2 3">
    <name type="scientific">Glycine soja</name>
    <name type="common">Wild soybean</name>
    <dbReference type="NCBI Taxonomy" id="3848"/>
    <lineage>
        <taxon>Eukaryota</taxon>
        <taxon>Viridiplantae</taxon>
        <taxon>Streptophyta</taxon>
        <taxon>Embryophyta</taxon>
        <taxon>Tracheophyta</taxon>
        <taxon>Spermatophyta</taxon>
        <taxon>Magnoliopsida</taxon>
        <taxon>eudicotyledons</taxon>
        <taxon>Gunneridae</taxon>
        <taxon>Pentapetalae</taxon>
        <taxon>rosids</taxon>
        <taxon>fabids</taxon>
        <taxon>Fabales</taxon>
        <taxon>Fabaceae</taxon>
        <taxon>Papilionoideae</taxon>
        <taxon>50 kb inversion clade</taxon>
        <taxon>NPAAA clade</taxon>
        <taxon>indigoferoid/millettioid clade</taxon>
        <taxon>Phaseoleae</taxon>
        <taxon>Glycine</taxon>
        <taxon>Glycine subgen. Soja</taxon>
    </lineage>
</organism>
<dbReference type="Proteomes" id="UP000289340">
    <property type="component" value="Chromosome 11"/>
</dbReference>
<accession>A0A445I143</accession>
<name>A0A445I143_GLYSO</name>
<protein>
    <submittedName>
        <fullName evidence="2">Uncharacterized protein</fullName>
    </submittedName>
</protein>
<sequence length="88" mass="9670">MMPFVASNVAFLLRGPCIAYHGVAERESNQLRIPGDEARVRVGVALGSLAAVFISRLFVCSDYLDWFLMVVASLAATAHNTVIEREKM</sequence>
<dbReference type="AlphaFoldDB" id="A0A445I143"/>
<comment type="caution">
    <text evidence="2">The sequence shown here is derived from an EMBL/GenBank/DDBJ whole genome shotgun (WGS) entry which is preliminary data.</text>
</comment>
<gene>
    <name evidence="2" type="ORF">D0Y65_029858</name>
</gene>
<feature type="transmembrane region" description="Helical" evidence="1">
    <location>
        <begin position="40"/>
        <end position="58"/>
    </location>
</feature>
<reference evidence="2 3" key="1">
    <citation type="submission" date="2018-09" db="EMBL/GenBank/DDBJ databases">
        <title>A high-quality reference genome of wild soybean provides a powerful tool to mine soybean genomes.</title>
        <authorList>
            <person name="Xie M."/>
            <person name="Chung C.Y.L."/>
            <person name="Li M.-W."/>
            <person name="Wong F.-L."/>
            <person name="Chan T.-F."/>
            <person name="Lam H.-M."/>
        </authorList>
    </citation>
    <scope>NUCLEOTIDE SEQUENCE [LARGE SCALE GENOMIC DNA]</scope>
    <source>
        <strain evidence="3">cv. W05</strain>
        <tissue evidence="2">Hypocotyl of etiolated seedlings</tissue>
    </source>
</reference>
<keyword evidence="1" id="KW-1133">Transmembrane helix</keyword>
<keyword evidence="1" id="KW-0812">Transmembrane</keyword>
<dbReference type="EMBL" id="QZWG01000011">
    <property type="protein sequence ID" value="RZB79799.1"/>
    <property type="molecule type" value="Genomic_DNA"/>
</dbReference>